<keyword evidence="3" id="KW-1185">Reference proteome</keyword>
<dbReference type="Proteomes" id="UP001278766">
    <property type="component" value="Unassembled WGS sequence"/>
</dbReference>
<name>A0AAE0LVZ2_9PEZI</name>
<dbReference type="AlphaFoldDB" id="A0AAE0LVZ2"/>
<dbReference type="GeneID" id="87839146"/>
<dbReference type="Pfam" id="PF06985">
    <property type="entry name" value="HET"/>
    <property type="match status" value="1"/>
</dbReference>
<evidence type="ECO:0000313" key="2">
    <source>
        <dbReference type="EMBL" id="KAK3299641.1"/>
    </source>
</evidence>
<dbReference type="PANTHER" id="PTHR33112:SF15">
    <property type="entry name" value="HETEROKARYON INCOMPATIBILITY DOMAIN-CONTAINING PROTEIN"/>
    <property type="match status" value="1"/>
</dbReference>
<protein>
    <submittedName>
        <fullName evidence="2">Heterokaryon incompatibility protein-domain-containing protein</fullName>
    </submittedName>
</protein>
<dbReference type="PANTHER" id="PTHR33112">
    <property type="entry name" value="DOMAIN PROTEIN, PUTATIVE-RELATED"/>
    <property type="match status" value="1"/>
</dbReference>
<feature type="domain" description="Heterokaryon incompatibility" evidence="1">
    <location>
        <begin position="213"/>
        <end position="373"/>
    </location>
</feature>
<gene>
    <name evidence="2" type="ORF">B0H64DRAFT_371958</name>
</gene>
<dbReference type="InterPro" id="IPR010730">
    <property type="entry name" value="HET"/>
</dbReference>
<reference evidence="2" key="1">
    <citation type="journal article" date="2023" name="Mol. Phylogenet. Evol.">
        <title>Genome-scale phylogeny and comparative genomics of the fungal order Sordariales.</title>
        <authorList>
            <person name="Hensen N."/>
            <person name="Bonometti L."/>
            <person name="Westerberg I."/>
            <person name="Brannstrom I.O."/>
            <person name="Guillou S."/>
            <person name="Cros-Aarteil S."/>
            <person name="Calhoun S."/>
            <person name="Haridas S."/>
            <person name="Kuo A."/>
            <person name="Mondo S."/>
            <person name="Pangilinan J."/>
            <person name="Riley R."/>
            <person name="LaButti K."/>
            <person name="Andreopoulos B."/>
            <person name="Lipzen A."/>
            <person name="Chen C."/>
            <person name="Yan M."/>
            <person name="Daum C."/>
            <person name="Ng V."/>
            <person name="Clum A."/>
            <person name="Steindorff A."/>
            <person name="Ohm R.A."/>
            <person name="Martin F."/>
            <person name="Silar P."/>
            <person name="Natvig D.O."/>
            <person name="Lalanne C."/>
            <person name="Gautier V."/>
            <person name="Ament-Velasquez S.L."/>
            <person name="Kruys A."/>
            <person name="Hutchinson M.I."/>
            <person name="Powell A.J."/>
            <person name="Barry K."/>
            <person name="Miller A.N."/>
            <person name="Grigoriev I.V."/>
            <person name="Debuchy R."/>
            <person name="Gladieux P."/>
            <person name="Hiltunen Thoren M."/>
            <person name="Johannesson H."/>
        </authorList>
    </citation>
    <scope>NUCLEOTIDE SEQUENCE</scope>
    <source>
        <strain evidence="2">CBS 168.71</strain>
    </source>
</reference>
<comment type="caution">
    <text evidence="2">The sequence shown here is derived from an EMBL/GenBank/DDBJ whole genome shotgun (WGS) entry which is preliminary data.</text>
</comment>
<reference evidence="2" key="2">
    <citation type="submission" date="2023-06" db="EMBL/GenBank/DDBJ databases">
        <authorList>
            <consortium name="Lawrence Berkeley National Laboratory"/>
            <person name="Haridas S."/>
            <person name="Hensen N."/>
            <person name="Bonometti L."/>
            <person name="Westerberg I."/>
            <person name="Brannstrom I.O."/>
            <person name="Guillou S."/>
            <person name="Cros-Aarteil S."/>
            <person name="Calhoun S."/>
            <person name="Kuo A."/>
            <person name="Mondo S."/>
            <person name="Pangilinan J."/>
            <person name="Riley R."/>
            <person name="Labutti K."/>
            <person name="Andreopoulos B."/>
            <person name="Lipzen A."/>
            <person name="Chen C."/>
            <person name="Yanf M."/>
            <person name="Daum C."/>
            <person name="Ng V."/>
            <person name="Clum A."/>
            <person name="Steindorff A."/>
            <person name="Ohm R."/>
            <person name="Martin F."/>
            <person name="Silar P."/>
            <person name="Natvig D."/>
            <person name="Lalanne C."/>
            <person name="Gautier V."/>
            <person name="Ament-Velasquez S.L."/>
            <person name="Kruys A."/>
            <person name="Hutchinson M.I."/>
            <person name="Powell A.J."/>
            <person name="Barry K."/>
            <person name="Miller A.N."/>
            <person name="Grigoriev I.V."/>
            <person name="Debuchy R."/>
            <person name="Gladieux P."/>
            <person name="Thoren M.H."/>
            <person name="Johannesson H."/>
        </authorList>
    </citation>
    <scope>NUCLEOTIDE SEQUENCE</scope>
    <source>
        <strain evidence="2">CBS 168.71</strain>
    </source>
</reference>
<dbReference type="RefSeq" id="XP_062663155.1">
    <property type="nucleotide sequence ID" value="XM_062802198.1"/>
</dbReference>
<dbReference type="EMBL" id="JAUEPN010000002">
    <property type="protein sequence ID" value="KAK3299641.1"/>
    <property type="molecule type" value="Genomic_DNA"/>
</dbReference>
<evidence type="ECO:0000259" key="1">
    <source>
        <dbReference type="Pfam" id="PF06985"/>
    </source>
</evidence>
<sequence>MALCEICKRVDFRSLLVACIQQWQAGRAEAEDMTDNGDGYDVPSTLSGSSCINKHHSDVFEVGKCAPECHLCQIIFQAFERRGVKDPEDARGLPIILRAFNNKIQVCFSSGEEPIELCTLDLCVDDASVTEVFRTLDKDDDPPPILYKVNTDPGSESSLATASSWLQNCLRNHNLCQPPLEFHHPPKRLINVGNTTQHPFLVEMGPNSPPVKWLCLSYCWGGFEPAVKLTRANMNKLKSGMLSGGESLDSLDATVRDAILVARALDIPYIWIDALCILQDKDANEWNEQAPKMNEIYGGSVLTLVAASAKTVKDGFLTKRRLQQYVPISASDTPSGDAARDDPRANVFLSPEWPAQEDLANGPWNSRGWTMQEGLLPNRLLYYTSSQMMWKCKNEQRFERGVTKSLDHVLKNFDDRVHDPEYIWLETSDTFSKFKRFPYCLPAKWVKVEPEMFRLWYDLVENYSPRQFTNPGDRLVAVSGLAKVFGDAIRSEDYFAGLWKSDMIRGLMWYIEGATLIPRSPLDNDVFPTWSWASAGCGLVNHDHKDWNIPLSRVENAQVDLVDKRQPFGPLKTGSANTITLTGRLKRLPRLYNKAWECEDASMSALERHLSEMVERESPGKVELRYSSPSGVHFAALQMLRDHESLGLLVLESTREAPNNVYRRVGVVTLRGRDERNVCSPDLLAKIMMWENSLDTRLGPREWAGKEDEFHDKVLVEVMEETWKEESVVII</sequence>
<accession>A0AAE0LVZ2</accession>
<evidence type="ECO:0000313" key="3">
    <source>
        <dbReference type="Proteomes" id="UP001278766"/>
    </source>
</evidence>
<proteinExistence type="predicted"/>
<organism evidence="2 3">
    <name type="scientific">Chaetomium fimeti</name>
    <dbReference type="NCBI Taxonomy" id="1854472"/>
    <lineage>
        <taxon>Eukaryota</taxon>
        <taxon>Fungi</taxon>
        <taxon>Dikarya</taxon>
        <taxon>Ascomycota</taxon>
        <taxon>Pezizomycotina</taxon>
        <taxon>Sordariomycetes</taxon>
        <taxon>Sordariomycetidae</taxon>
        <taxon>Sordariales</taxon>
        <taxon>Chaetomiaceae</taxon>
        <taxon>Chaetomium</taxon>
    </lineage>
</organism>